<feature type="non-terminal residue" evidence="2">
    <location>
        <position position="239"/>
    </location>
</feature>
<name>X1TEV9_9ZZZZ</name>
<feature type="domain" description="IPT/TIG" evidence="1">
    <location>
        <begin position="108"/>
        <end position="178"/>
    </location>
</feature>
<dbReference type="InterPro" id="IPR002909">
    <property type="entry name" value="IPT_dom"/>
</dbReference>
<feature type="domain" description="IPT/TIG" evidence="1">
    <location>
        <begin position="25"/>
        <end position="94"/>
    </location>
</feature>
<dbReference type="InterPro" id="IPR013783">
    <property type="entry name" value="Ig-like_fold"/>
</dbReference>
<dbReference type="AlphaFoldDB" id="X1TEV9"/>
<accession>X1TEV9</accession>
<dbReference type="InterPro" id="IPR014756">
    <property type="entry name" value="Ig_E-set"/>
</dbReference>
<dbReference type="Pfam" id="PF01833">
    <property type="entry name" value="TIG"/>
    <property type="match status" value="2"/>
</dbReference>
<sequence length="239" mass="25289">KHRVVAQDAWGSWAEVNFKVIPSVTIEPESGAISDEVTVNGTGFGNQSRVTIYFNANSVATSKTDRHGSLEVSFEVPVTEAGTYDVEVKDREDNKDKAEFTIAAGANLTPTTGNVGTTLTVSGVGFKAGGTVTIKYDDADVATANANPSGAFSLTFKAPASIGGSHTVTITDGDNMISHLFTMESTPPPTPAPLLPEASSKTETEVYLDWEDVDDPSGVTYTLQITSDDDFTSIVLEKE</sequence>
<protein>
    <recommendedName>
        <fullName evidence="1">IPT/TIG domain-containing protein</fullName>
    </recommendedName>
</protein>
<feature type="non-terminal residue" evidence="2">
    <location>
        <position position="1"/>
    </location>
</feature>
<comment type="caution">
    <text evidence="2">The sequence shown here is derived from an EMBL/GenBank/DDBJ whole genome shotgun (WGS) entry which is preliminary data.</text>
</comment>
<gene>
    <name evidence="2" type="ORF">S12H4_51898</name>
</gene>
<dbReference type="Gene3D" id="2.60.40.10">
    <property type="entry name" value="Immunoglobulins"/>
    <property type="match status" value="2"/>
</dbReference>
<organism evidence="2">
    <name type="scientific">marine sediment metagenome</name>
    <dbReference type="NCBI Taxonomy" id="412755"/>
    <lineage>
        <taxon>unclassified sequences</taxon>
        <taxon>metagenomes</taxon>
        <taxon>ecological metagenomes</taxon>
    </lineage>
</organism>
<proteinExistence type="predicted"/>
<dbReference type="CDD" id="cd00102">
    <property type="entry name" value="IPT"/>
    <property type="match status" value="1"/>
</dbReference>
<dbReference type="EMBL" id="BARW01032851">
    <property type="protein sequence ID" value="GAJ03814.1"/>
    <property type="molecule type" value="Genomic_DNA"/>
</dbReference>
<reference evidence="2" key="1">
    <citation type="journal article" date="2014" name="Front. Microbiol.">
        <title>High frequency of phylogenetically diverse reductive dehalogenase-homologous genes in deep subseafloor sedimentary metagenomes.</title>
        <authorList>
            <person name="Kawai M."/>
            <person name="Futagami T."/>
            <person name="Toyoda A."/>
            <person name="Takaki Y."/>
            <person name="Nishi S."/>
            <person name="Hori S."/>
            <person name="Arai W."/>
            <person name="Tsubouchi T."/>
            <person name="Morono Y."/>
            <person name="Uchiyama I."/>
            <person name="Ito T."/>
            <person name="Fujiyama A."/>
            <person name="Inagaki F."/>
            <person name="Takami H."/>
        </authorList>
    </citation>
    <scope>NUCLEOTIDE SEQUENCE</scope>
    <source>
        <strain evidence="2">Expedition CK06-06</strain>
    </source>
</reference>
<dbReference type="SUPFAM" id="SSF81296">
    <property type="entry name" value="E set domains"/>
    <property type="match status" value="2"/>
</dbReference>
<evidence type="ECO:0000313" key="2">
    <source>
        <dbReference type="EMBL" id="GAJ03814.1"/>
    </source>
</evidence>
<evidence type="ECO:0000259" key="1">
    <source>
        <dbReference type="Pfam" id="PF01833"/>
    </source>
</evidence>